<evidence type="ECO:0000313" key="3">
    <source>
        <dbReference type="EMBL" id="VVC87287.1"/>
    </source>
</evidence>
<dbReference type="InterPro" id="IPR006578">
    <property type="entry name" value="MADF-dom"/>
</dbReference>
<evidence type="ECO:0000313" key="4">
    <source>
        <dbReference type="Proteomes" id="UP000324832"/>
    </source>
</evidence>
<dbReference type="Pfam" id="PF10545">
    <property type="entry name" value="MADF_DNA_bdg"/>
    <property type="match status" value="1"/>
</dbReference>
<feature type="compositionally biased region" description="Polar residues" evidence="1">
    <location>
        <begin position="154"/>
        <end position="167"/>
    </location>
</feature>
<dbReference type="Proteomes" id="UP000324832">
    <property type="component" value="Unassembled WGS sequence"/>
</dbReference>
<sequence>MGLLSACGLQSSVVFDNMLTRYQLPYTVPSAEQVADYSLWLGNDYKKLVNDAWIRIADKINIPVNELKKTKESLMTTFRMHHKNKTQSIKSGIGEDERYDPIWPYYETLEAFLKDVYVCSSVIFTEEKIIQDSSSTRDYETEAETDFNRPVIESDTSQDGNTSTKSKVTALPTQKRRSKNHSELSEASKEVANDLAH</sequence>
<reference evidence="3 4" key="1">
    <citation type="submission" date="2017-07" db="EMBL/GenBank/DDBJ databases">
        <authorList>
            <person name="Talla V."/>
            <person name="Backstrom N."/>
        </authorList>
    </citation>
    <scope>NUCLEOTIDE SEQUENCE [LARGE SCALE GENOMIC DNA]</scope>
</reference>
<gene>
    <name evidence="3" type="ORF">LSINAPIS_LOCUS933</name>
</gene>
<dbReference type="AlphaFoldDB" id="A0A5E4PPR8"/>
<feature type="domain" description="MADF" evidence="2">
    <location>
        <begin position="46"/>
        <end position="110"/>
    </location>
</feature>
<organism evidence="3 4">
    <name type="scientific">Leptidea sinapis</name>
    <dbReference type="NCBI Taxonomy" id="189913"/>
    <lineage>
        <taxon>Eukaryota</taxon>
        <taxon>Metazoa</taxon>
        <taxon>Ecdysozoa</taxon>
        <taxon>Arthropoda</taxon>
        <taxon>Hexapoda</taxon>
        <taxon>Insecta</taxon>
        <taxon>Pterygota</taxon>
        <taxon>Neoptera</taxon>
        <taxon>Endopterygota</taxon>
        <taxon>Lepidoptera</taxon>
        <taxon>Glossata</taxon>
        <taxon>Ditrysia</taxon>
        <taxon>Papilionoidea</taxon>
        <taxon>Pieridae</taxon>
        <taxon>Dismorphiinae</taxon>
        <taxon>Leptidea</taxon>
    </lineage>
</organism>
<protein>
    <recommendedName>
        <fullName evidence="2">MADF domain-containing protein</fullName>
    </recommendedName>
</protein>
<evidence type="ECO:0000256" key="1">
    <source>
        <dbReference type="SAM" id="MobiDB-lite"/>
    </source>
</evidence>
<dbReference type="EMBL" id="FZQP02000101">
    <property type="protein sequence ID" value="VVC87287.1"/>
    <property type="molecule type" value="Genomic_DNA"/>
</dbReference>
<keyword evidence="4" id="KW-1185">Reference proteome</keyword>
<feature type="compositionally biased region" description="Basic and acidic residues" evidence="1">
    <location>
        <begin position="180"/>
        <end position="197"/>
    </location>
</feature>
<feature type="region of interest" description="Disordered" evidence="1">
    <location>
        <begin position="134"/>
        <end position="197"/>
    </location>
</feature>
<proteinExistence type="predicted"/>
<evidence type="ECO:0000259" key="2">
    <source>
        <dbReference type="Pfam" id="PF10545"/>
    </source>
</evidence>
<accession>A0A5E4PPR8</accession>
<name>A0A5E4PPR8_9NEOP</name>